<accession>A0A8H6ZBV2</accession>
<evidence type="ECO:0000256" key="2">
    <source>
        <dbReference type="SAM" id="SignalP"/>
    </source>
</evidence>
<protein>
    <recommendedName>
        <fullName evidence="5">GPI anchored protein</fullName>
    </recommendedName>
</protein>
<feature type="signal peptide" evidence="2">
    <location>
        <begin position="1"/>
        <end position="21"/>
    </location>
</feature>
<comment type="caution">
    <text evidence="3">The sequence shown here is derived from an EMBL/GenBank/DDBJ whole genome shotgun (WGS) entry which is preliminary data.</text>
</comment>
<dbReference type="OrthoDB" id="3052050at2759"/>
<evidence type="ECO:0000313" key="3">
    <source>
        <dbReference type="EMBL" id="KAF7374011.1"/>
    </source>
</evidence>
<dbReference type="Proteomes" id="UP000623467">
    <property type="component" value="Unassembled WGS sequence"/>
</dbReference>
<keyword evidence="4" id="KW-1185">Reference proteome</keyword>
<organism evidence="3 4">
    <name type="scientific">Mycena sanguinolenta</name>
    <dbReference type="NCBI Taxonomy" id="230812"/>
    <lineage>
        <taxon>Eukaryota</taxon>
        <taxon>Fungi</taxon>
        <taxon>Dikarya</taxon>
        <taxon>Basidiomycota</taxon>
        <taxon>Agaricomycotina</taxon>
        <taxon>Agaricomycetes</taxon>
        <taxon>Agaricomycetidae</taxon>
        <taxon>Agaricales</taxon>
        <taxon>Marasmiineae</taxon>
        <taxon>Mycenaceae</taxon>
        <taxon>Mycena</taxon>
    </lineage>
</organism>
<dbReference type="AlphaFoldDB" id="A0A8H6ZBV2"/>
<evidence type="ECO:0008006" key="5">
    <source>
        <dbReference type="Google" id="ProtNLM"/>
    </source>
</evidence>
<feature type="chain" id="PRO_5034987002" description="GPI anchored protein" evidence="2">
    <location>
        <begin position="22"/>
        <end position="221"/>
    </location>
</feature>
<feature type="compositionally biased region" description="Low complexity" evidence="1">
    <location>
        <begin position="179"/>
        <end position="192"/>
    </location>
</feature>
<name>A0A8H6ZBV2_9AGAR</name>
<feature type="compositionally biased region" description="Gly residues" evidence="1">
    <location>
        <begin position="169"/>
        <end position="178"/>
    </location>
</feature>
<keyword evidence="2" id="KW-0732">Signal</keyword>
<reference evidence="3" key="1">
    <citation type="submission" date="2020-05" db="EMBL/GenBank/DDBJ databases">
        <title>Mycena genomes resolve the evolution of fungal bioluminescence.</title>
        <authorList>
            <person name="Tsai I.J."/>
        </authorList>
    </citation>
    <scope>NUCLEOTIDE SEQUENCE</scope>
    <source>
        <strain evidence="3">160909Yilan</strain>
    </source>
</reference>
<dbReference type="EMBL" id="JACAZH010000002">
    <property type="protein sequence ID" value="KAF7374011.1"/>
    <property type="molecule type" value="Genomic_DNA"/>
</dbReference>
<feature type="region of interest" description="Disordered" evidence="1">
    <location>
        <begin position="169"/>
        <end position="192"/>
    </location>
</feature>
<evidence type="ECO:0000256" key="1">
    <source>
        <dbReference type="SAM" id="MobiDB-lite"/>
    </source>
</evidence>
<gene>
    <name evidence="3" type="ORF">MSAN_00281500</name>
</gene>
<proteinExistence type="predicted"/>
<sequence length="221" mass="21054">MKSSAAISLVFAAFAARGVNGGVTIVNPVPTSFAEPSSFSGSIPTGLSDFSIPTESAPATASDSLSSVSVTAFATVSVGGVESADSATTYFMEEDVGVNGVTSTFIRTIVQGASVWREDAADESCSLDGKGGAVCVLGPSGFQTTFTGTALPLTTLGAAAVATGKSGGGNTGSGGGSAGANPTAAGGSQSGGAARVNGGASVGLILAGTVAAMVGGMRLVL</sequence>
<evidence type="ECO:0000313" key="4">
    <source>
        <dbReference type="Proteomes" id="UP000623467"/>
    </source>
</evidence>